<dbReference type="GO" id="GO:0046513">
    <property type="term" value="P:ceramide biosynthetic process"/>
    <property type="evidence" value="ECO:0007669"/>
    <property type="project" value="TreeGrafter"/>
</dbReference>
<comment type="subcellular location">
    <subcellularLocation>
        <location evidence="1">Membrane</location>
        <topology evidence="1">Multi-pass membrane protein</topology>
    </subcellularLocation>
</comment>
<evidence type="ECO:0000256" key="5">
    <source>
        <dbReference type="ARBA" id="ARBA00022919"/>
    </source>
</evidence>
<keyword evidence="3" id="KW-0808">Transferase</keyword>
<keyword evidence="6 9" id="KW-1133">Transmembrane helix</keyword>
<dbReference type="Pfam" id="PF14360">
    <property type="entry name" value="PAP2_C"/>
    <property type="match status" value="1"/>
</dbReference>
<evidence type="ECO:0000256" key="4">
    <source>
        <dbReference type="ARBA" id="ARBA00022692"/>
    </source>
</evidence>
<feature type="transmembrane region" description="Helical" evidence="9">
    <location>
        <begin position="74"/>
        <end position="95"/>
    </location>
</feature>
<dbReference type="GO" id="GO:0005789">
    <property type="term" value="C:endoplasmic reticulum membrane"/>
    <property type="evidence" value="ECO:0007669"/>
    <property type="project" value="TreeGrafter"/>
</dbReference>
<dbReference type="InterPro" id="IPR025749">
    <property type="entry name" value="Sphingomyelin_synth-like_dom"/>
</dbReference>
<organism evidence="11 12">
    <name type="scientific">Elaeophora elaphi</name>
    <dbReference type="NCBI Taxonomy" id="1147741"/>
    <lineage>
        <taxon>Eukaryota</taxon>
        <taxon>Metazoa</taxon>
        <taxon>Ecdysozoa</taxon>
        <taxon>Nematoda</taxon>
        <taxon>Chromadorea</taxon>
        <taxon>Rhabditida</taxon>
        <taxon>Spirurina</taxon>
        <taxon>Spiruromorpha</taxon>
        <taxon>Filarioidea</taxon>
        <taxon>Onchocercidae</taxon>
        <taxon>Elaeophora</taxon>
    </lineage>
</organism>
<keyword evidence="4 9" id="KW-0812">Transmembrane</keyword>
<sequence>MADFLFKFIYFIDTYAKWETWTQRGLTEEGRKSSITCEEEEEEEEGEDANRGSVKFTRHLIMNVKTGAVELRKLLFVLTFLILAAFSNWIALAYIHDFVGREALPDIVFSVVPELLWTLKVGDAMVTLCSTSFFTLLFLHKNRLIIIQRIAFIVACLYTMRTISLLCTQLPPGYTDNNKRCRGQSNHTGQEWDDMDDEMLCGDLLFSGHTLAMVVSSLTVGYYLPDSFRSLRYIPRMLSWIGMICMVISRTHYTIDVLFAYWLSTAVFSIYHAFCEIDLTNRKLSVLYRLWIMQIVGWLEVDITPGRIENRFEFPLLVRLYKWWSSPSRNRYCTQSSNCHHQKQQQVPVSSALPI</sequence>
<evidence type="ECO:0000256" key="6">
    <source>
        <dbReference type="ARBA" id="ARBA00022989"/>
    </source>
</evidence>
<proteinExistence type="inferred from homology"/>
<comment type="similarity">
    <text evidence="2">Belongs to the sphingomyelin synthase family.</text>
</comment>
<reference evidence="12" key="1">
    <citation type="submission" date="2016-04" db="UniProtKB">
        <authorList>
            <consortium name="WormBaseParasite"/>
        </authorList>
    </citation>
    <scope>IDENTIFICATION</scope>
</reference>
<feature type="transmembrane region" description="Helical" evidence="9">
    <location>
        <begin position="259"/>
        <end position="279"/>
    </location>
</feature>
<evidence type="ECO:0000256" key="2">
    <source>
        <dbReference type="ARBA" id="ARBA00005441"/>
    </source>
</evidence>
<evidence type="ECO:0000256" key="8">
    <source>
        <dbReference type="ARBA" id="ARBA00023136"/>
    </source>
</evidence>
<feature type="transmembrane region" description="Helical" evidence="9">
    <location>
        <begin position="237"/>
        <end position="253"/>
    </location>
</feature>
<evidence type="ECO:0000256" key="9">
    <source>
        <dbReference type="SAM" id="Phobius"/>
    </source>
</evidence>
<evidence type="ECO:0000313" key="11">
    <source>
        <dbReference type="Proteomes" id="UP000050640"/>
    </source>
</evidence>
<protein>
    <submittedName>
        <fullName evidence="12">PAP2_C domain-containing protein</fullName>
    </submittedName>
</protein>
<evidence type="ECO:0000259" key="10">
    <source>
        <dbReference type="Pfam" id="PF14360"/>
    </source>
</evidence>
<evidence type="ECO:0000256" key="3">
    <source>
        <dbReference type="ARBA" id="ARBA00022679"/>
    </source>
</evidence>
<dbReference type="PANTHER" id="PTHR21290:SF34">
    <property type="entry name" value="PHOSPHATIDYLCHOLINE:CERAMIDE CHOLINEPHOSPHOTRANSFERASE 3-RELATED"/>
    <property type="match status" value="1"/>
</dbReference>
<keyword evidence="7" id="KW-0443">Lipid metabolism</keyword>
<dbReference type="GO" id="GO:0000139">
    <property type="term" value="C:Golgi membrane"/>
    <property type="evidence" value="ECO:0007669"/>
    <property type="project" value="TreeGrafter"/>
</dbReference>
<dbReference type="GO" id="GO:0047493">
    <property type="term" value="F:ceramide cholinephosphotransferase activity"/>
    <property type="evidence" value="ECO:0007669"/>
    <property type="project" value="TreeGrafter"/>
</dbReference>
<dbReference type="WBParaSite" id="EEL_0000694201-mRNA-1">
    <property type="protein sequence ID" value="EEL_0000694201-mRNA-1"/>
    <property type="gene ID" value="EEL_0000694201"/>
</dbReference>
<dbReference type="CDD" id="cd01610">
    <property type="entry name" value="PAP2_like"/>
    <property type="match status" value="1"/>
</dbReference>
<dbReference type="GO" id="GO:0006686">
    <property type="term" value="P:sphingomyelin biosynthetic process"/>
    <property type="evidence" value="ECO:0007669"/>
    <property type="project" value="TreeGrafter"/>
</dbReference>
<dbReference type="AlphaFoldDB" id="A0A158Q8A7"/>
<feature type="domain" description="Sphingomyelin synthase-like" evidence="10">
    <location>
        <begin position="201"/>
        <end position="273"/>
    </location>
</feature>
<evidence type="ECO:0000256" key="1">
    <source>
        <dbReference type="ARBA" id="ARBA00004141"/>
    </source>
</evidence>
<dbReference type="GO" id="GO:0005886">
    <property type="term" value="C:plasma membrane"/>
    <property type="evidence" value="ECO:0007669"/>
    <property type="project" value="TreeGrafter"/>
</dbReference>
<dbReference type="STRING" id="1147741.A0A158Q8A7"/>
<feature type="transmembrane region" description="Helical" evidence="9">
    <location>
        <begin position="150"/>
        <end position="171"/>
    </location>
</feature>
<keyword evidence="5" id="KW-0746">Sphingolipid metabolism</keyword>
<feature type="transmembrane region" description="Helical" evidence="9">
    <location>
        <begin position="204"/>
        <end position="225"/>
    </location>
</feature>
<dbReference type="Proteomes" id="UP000050640">
    <property type="component" value="Unplaced"/>
</dbReference>
<evidence type="ECO:0000256" key="7">
    <source>
        <dbReference type="ARBA" id="ARBA00023098"/>
    </source>
</evidence>
<accession>A0A158Q8A7</accession>
<dbReference type="PANTHER" id="PTHR21290">
    <property type="entry name" value="SPHINGOMYELIN SYNTHETASE"/>
    <property type="match status" value="1"/>
</dbReference>
<keyword evidence="11" id="KW-1185">Reference proteome</keyword>
<dbReference type="GO" id="GO:0033188">
    <property type="term" value="F:sphingomyelin synthase activity"/>
    <property type="evidence" value="ECO:0007669"/>
    <property type="project" value="TreeGrafter"/>
</dbReference>
<dbReference type="InterPro" id="IPR045221">
    <property type="entry name" value="Sphingomyelin_synth-like"/>
</dbReference>
<name>A0A158Q8A7_9BILA</name>
<feature type="transmembrane region" description="Helical" evidence="9">
    <location>
        <begin position="115"/>
        <end position="138"/>
    </location>
</feature>
<evidence type="ECO:0000313" key="12">
    <source>
        <dbReference type="WBParaSite" id="EEL_0000694201-mRNA-1"/>
    </source>
</evidence>
<keyword evidence="8 9" id="KW-0472">Membrane</keyword>